<dbReference type="VEuPathDB" id="VectorBase:BGLAX_040844"/>
<evidence type="ECO:0000313" key="15">
    <source>
        <dbReference type="Proteomes" id="UP000076420"/>
    </source>
</evidence>
<keyword evidence="4" id="KW-0677">Repeat</keyword>
<dbReference type="FunFam" id="3.30.160.60:FF:000621">
    <property type="entry name" value="FLT3-interacting zinc finger 1"/>
    <property type="match status" value="1"/>
</dbReference>
<dbReference type="VEuPathDB" id="VectorBase:BGLAX_037449"/>
<feature type="domain" description="C2H2-type" evidence="13">
    <location>
        <begin position="345"/>
        <end position="372"/>
    </location>
</feature>
<dbReference type="KEGG" id="bgt:106063752"/>
<dbReference type="GO" id="GO:1990837">
    <property type="term" value="F:sequence-specific double-stranded DNA binding"/>
    <property type="evidence" value="ECO:0007669"/>
    <property type="project" value="UniProtKB-ARBA"/>
</dbReference>
<dbReference type="Gene3D" id="3.30.160.60">
    <property type="entry name" value="Classic Zinc Finger"/>
    <property type="match status" value="32"/>
</dbReference>
<dbReference type="FunFam" id="3.30.160.60:FF:000065">
    <property type="entry name" value="B-cell CLL/lymphoma 6, member B"/>
    <property type="match status" value="1"/>
</dbReference>
<feature type="domain" description="C2H2-type" evidence="13">
    <location>
        <begin position="2016"/>
        <end position="2043"/>
    </location>
</feature>
<feature type="domain" description="C2H2-type" evidence="13">
    <location>
        <begin position="2712"/>
        <end position="2739"/>
    </location>
</feature>
<dbReference type="GO" id="GO:0008270">
    <property type="term" value="F:zinc ion binding"/>
    <property type="evidence" value="ECO:0007669"/>
    <property type="project" value="UniProtKB-KW"/>
</dbReference>
<feature type="region of interest" description="Disordered" evidence="12">
    <location>
        <begin position="1774"/>
        <end position="1804"/>
    </location>
</feature>
<feature type="domain" description="C2H2-type" evidence="13">
    <location>
        <begin position="1403"/>
        <end position="1425"/>
    </location>
</feature>
<dbReference type="PROSITE" id="PS50157">
    <property type="entry name" value="ZINC_FINGER_C2H2_2"/>
    <property type="match status" value="43"/>
</dbReference>
<feature type="domain" description="C2H2-type" evidence="13">
    <location>
        <begin position="143"/>
        <end position="165"/>
    </location>
</feature>
<dbReference type="STRING" id="6526.A0A2C9K915"/>
<keyword evidence="3" id="KW-0479">Metal-binding</keyword>
<feature type="domain" description="C2H2-type" evidence="13">
    <location>
        <begin position="483"/>
        <end position="510"/>
    </location>
</feature>
<comment type="similarity">
    <text evidence="2">Belongs to the krueppel C2H2-type zinc-finger protein family.</text>
</comment>
<feature type="domain" description="C2H2-type" evidence="13">
    <location>
        <begin position="3112"/>
        <end position="3139"/>
    </location>
</feature>
<feature type="domain" description="C2H2-type" evidence="13">
    <location>
        <begin position="1083"/>
        <end position="1111"/>
    </location>
</feature>
<feature type="domain" description="C2H2-type" evidence="13">
    <location>
        <begin position="941"/>
        <end position="968"/>
    </location>
</feature>
<feature type="domain" description="C2H2-type" evidence="13">
    <location>
        <begin position="2072"/>
        <end position="2094"/>
    </location>
</feature>
<feature type="domain" description="C2H2-type" evidence="13">
    <location>
        <begin position="311"/>
        <end position="339"/>
    </location>
</feature>
<feature type="region of interest" description="Disordered" evidence="12">
    <location>
        <begin position="61"/>
        <end position="98"/>
    </location>
</feature>
<feature type="domain" description="C2H2-type" evidence="13">
    <location>
        <begin position="860"/>
        <end position="883"/>
    </location>
</feature>
<dbReference type="FunFam" id="3.30.160.60:FF:000218">
    <property type="entry name" value="Zinc finger protein 10"/>
    <property type="match status" value="1"/>
</dbReference>
<sequence>MQERNEEKTTETAAQVAKPEVDVTPNPVETCMNANLNWRNFIKIIKFDVKSKKRKLPNALQKNLKKQSIQPSIKTGDSRNFLSNMSENNPNTTHSTLAEQKGNNLSTTGAITCQYCSTAFPNKEAYLNHTKLSMLAGPNSVHFQCLVCLKNFAFKAHLEAHMIVHHIQLKEGCNQKFVLYKCNYCDNKITSSFGLKKHIMRHTMESEFKCCVCGKEFRLFKQLKLHYDHHSLEDKVKCRCCNKVFPNKAALGQYYLTSNMDKMNEKEKPDCDGETTGGVMCPHCDNKFPDKQAFLNHRKLVRLDNSEIDTYQCSSCPKVFPYKAHLKAHMIFHHTQGRIEKFPLHKCDSCDSRFKKYCDLKKHILCHTGECDIKCCVCGKEFRGLSGLYAHYIDHSSGSTVCCKCCNQFFPNKAELVKHKILAHSPNDVNMNKQMKKPGSIIDARGTNNKITCPHCDTIFPHQQAFLDHIKLNKFLSPDSVTFQCIHCPKIFPFKAHVQAHIIVHHTQDEKPDYKCSFCDHICKDYHDLKRHIMCHTGEYDYKCCICDKRFRGVYALNAHYMHHSSKYMVRCQPCDQLFPNKTALHQHKTNYHPSSQDGKKMRTRISDGEVTCQFCATVFPHKRAFSDHTKIGKLSEPNSVTFQCSSCSKVYPFKAHLQAHRIVHHSISKDTEDANSDLYKCDSCDHTCKDYNDLKRHIMCHTEEFDEKCCVCGKQFRSISALRAHYIHHKSDSKLTTHSSDNYENGIRTKQKDVRIYKPHIFIEVTCPHCNTVFPNKKAFSLHTKVNKFDDTNSAAFQCNQCPKVFPFEAHLQAHVIVHHTQAGDEKPAVYKCNSCHHESKEFYDLKKHIMSHTGEFDVKCCVCGKRFRDRSSLNTHYFHHTIGGMIRCTCCWQFFPSRAALGKHRAAKVEAKCHLCGQVYPNKTSRNQHYRQMHQHDILRCDKCTFLFSSHEELAAHMKRHKINKKKPCPICGKLFSRIEFHMIVHRSEPGVKLQHLMCDKCPYMSYNRASFQRHLANHSSDKPYRCPNCSKTFNHSTSLRRHLKSHSSSMPYECGVCGKRCKEVGNLRVHQRIHSAIKHYSCLCCSKMFNHKYSLDLHMKNKHAVIKCHPDPVSGTRLLSLPPDISKNSQTQVFTSQQTLNVAATHDGLIIPNKQQAESMATDLIQDVKCVFVEAETLSTVCEIKKENFDLVSVEEANQVEDDVSGIDVKPLLNSCVLPSSYVKVQVKLNPMKSTQLSSVARDGDVDEVANPNIPLLHEPTPVLTASNTLPAESMLDQALALQDIDKLVKGNMAKEQKLEKTINKVNIPAIRTSLRRQAKAAQSAADVILTIKVGEKVVQDSPAAAEDQAIIKSESESDASEEDQTEPDQTEVTDCQYCFQSFNNRLEFFNHRKPKPESHRCETCRKMFPYRAYLLAHVKKHHPAGGQLLIPLEVCDVCGLKLKNFLRLKKHMLLHTGEYPYKCCICSKNIAGFGALNTHMASHKNAGMVKCTCCNQIFSSRSDLSKHQLNLLQIKCSLCGEVLPNRTSRTAHYQLAHPDSILTCHICSRLFSSEEELSSHIAYHSRYKKKQCTVCGKFVSRLERHILSHKAMKDVDESDLYICDKCPMRFKIKASLQRHQRCHSQERPFRCSLCPKAFAHQGVLLKHIKTHSSIAPYECEVCGKRCKEKSNLTVHMRTHSEDMENCQRNHLFEASSVSGLFVYSIDQEEPVYLKFTHTIRIKILFDTLDRACGKAFDVVTAVLHPPTQCAEQPCESLSVTDNTSQYGDEAVEQSMNSEPFHSEPSHQVANQNTSNTGQCKLSIDSVRKADISDKNKKSKNFKHESKLITVSPREFQPEISHPKQCQSTEDSPETFQLKLRSSSSKVHGVQRIKKKLIKRKTQKNKLDGFPGVKRKKRSNENKTVKEKSKPAQEETKKLQKEKQIQCEFCGVVFSNQLQYYNHRRAEESKHTCIVCGKVEPYEAHLIVHMQKHRRTKADVSNLGQSSSENALPKELKIQPSSGKSKKNKKVKMKCNLCGLVLSSKDSLKIHTMLHTGECAYKCCVCGEMFSSLSSRQHHMDTHVSVQRFKCNPCGQRFASRAELAKHQLTHEIKCALCGQVFPNKTSRTCHFRVCHPQDILKCSLCSNLFATEEDLSRHMIYHKKGKKEQCPECGVVVSKLKDHMLLHSQQPQEKMFVCDQCPMSYLRKSNLERHLRTHTGEKPYACNECTKCFRSNGMLRKHLLTHTQEKPYQCEVCGKRCAIRSNLNIHMRVHNNDRNYPCSLCPQAFSYKNSLHGHIKSKHSRETDGQTHPVKLTSCHHPSQQAAQHLMTEMDPSIQDIPLGLQPSMSPELLLKSDSSMIPQQNEFIDIHPHMSYTSNIHSLSTTTTTTTLFLDTDRIPLIMQAQNSSHQYCCIKSCKDKFKDLVILHSQFNINIHLLKMFLMENVSFNQEDATIETHQLKGYLLIYSDDSDVMEVHFNHKVKIHFVLHETLKHVAAESSISVPHPVSMTDVKCEDIQVDVVPAENEGTFYDGSSEEDIGSKSLNDLTSHSVNQLTSPCSIVLKPKDDLHTSAKVPRNPSIVSKFTADYASDVIGKSIKQPNTSILHVSKSVSDKTNTSLYGLHCQLCNSWFPNTVAENKHKRNPDTQSGCGQCPAVYPCKADLFSHIYEMHNFIFLKNQFPECNLLDEIQWPKDRKRITCPMCGHVTSYKYLKYHIDTHFDDLSYKCCLCGCALRNGYSYAKHCKEHVPELPSLTGLENREKETMAIEKVSSTEKVKNSNAQSKNTQEVSKIKIKKNVCVVDERRETTGFSELELRQESDPNCLEEVIELGVGDKEEQREHHCIYCKKTFSSQKQFRLHRVTSSLNLKCHICGVALPSQALLIIHEFEVHRLPCILAENDNEAGIDFPTESRRRNINKQQRCRGKQFVACPVCTAQVTRFTLPLHIMRRHTNESPFKCCICNHPCSSIRIYKLHCDEHNGQLRRGYFHCSSCPAVFNNKSDLHKHAVVHKRICHFCNVDFEHVNLLEVHYNTEHFNQMLKCKHCSKRFANEHKLKEHERHHRFTTARPCPKCGIMVKRLKVHLLRRHPEPGVEFLCSLCPKKYTNEVEFNNHLRRHNDSENGVKFTCPKCQKTFSCRSYLNDHIKVHLTRKLYDCPICGKQCTEKYNLKIHMRIHSSHKLFHCDQCGQGFNYKASLISHQKSKHKLITS</sequence>
<feature type="domain" description="C2H2-type" evidence="13">
    <location>
        <begin position="2180"/>
        <end position="2207"/>
    </location>
</feature>
<protein>
    <recommendedName>
        <fullName evidence="13">C2H2-type domain-containing protein</fullName>
    </recommendedName>
</protein>
<keyword evidence="7" id="KW-0805">Transcription regulation</keyword>
<dbReference type="Pfam" id="PF00096">
    <property type="entry name" value="zf-C2H2"/>
    <property type="match status" value="11"/>
</dbReference>
<feature type="compositionally biased region" description="Polar residues" evidence="12">
    <location>
        <begin position="1777"/>
        <end position="1803"/>
    </location>
</feature>
<feature type="region of interest" description="Disordered" evidence="12">
    <location>
        <begin position="1348"/>
        <end position="1375"/>
    </location>
</feature>
<comment type="subcellular location">
    <subcellularLocation>
        <location evidence="1">Nucleus</location>
    </subcellularLocation>
</comment>
<evidence type="ECO:0000256" key="11">
    <source>
        <dbReference type="PROSITE-ProRule" id="PRU00042"/>
    </source>
</evidence>
<feature type="domain" description="C2H2-type" evidence="13">
    <location>
        <begin position="1954"/>
        <end position="1981"/>
    </location>
</feature>
<accession>A0A2C9K915</accession>
<feature type="domain" description="C2H2-type" evidence="13">
    <location>
        <begin position="643"/>
        <end position="671"/>
    </location>
</feature>
<dbReference type="InterPro" id="IPR013087">
    <property type="entry name" value="Znf_C2H2_type"/>
</dbReference>
<dbReference type="Proteomes" id="UP000076420">
    <property type="component" value="Unassembled WGS sequence"/>
</dbReference>
<keyword evidence="10" id="KW-0539">Nucleus</keyword>
<dbReference type="FunFam" id="3.30.160.60:FF:000303">
    <property type="entry name" value="Zinc finger protein 41"/>
    <property type="match status" value="1"/>
</dbReference>
<dbReference type="InterPro" id="IPR036236">
    <property type="entry name" value="Znf_C2H2_sf"/>
</dbReference>
<feature type="domain" description="C2H2-type" evidence="13">
    <location>
        <begin position="208"/>
        <end position="235"/>
    </location>
</feature>
<dbReference type="PANTHER" id="PTHR24379:SF121">
    <property type="entry name" value="C2H2-TYPE DOMAIN-CONTAINING PROTEIN"/>
    <property type="match status" value="1"/>
</dbReference>
<dbReference type="GO" id="GO:0005634">
    <property type="term" value="C:nucleus"/>
    <property type="evidence" value="ECO:0007669"/>
    <property type="project" value="UniProtKB-SubCell"/>
</dbReference>
<feature type="region of interest" description="Disordered" evidence="12">
    <location>
        <begin position="1884"/>
        <end position="1920"/>
    </location>
</feature>
<feature type="domain" description="C2H2-type" evidence="13">
    <location>
        <begin position="999"/>
        <end position="1026"/>
    </location>
</feature>
<dbReference type="OrthoDB" id="6236043at2759"/>
<name>A0A2C9K915_BIOGL</name>
<feature type="compositionally biased region" description="Basic and acidic residues" evidence="12">
    <location>
        <begin position="1902"/>
        <end position="1920"/>
    </location>
</feature>
<feature type="domain" description="C2H2-type" evidence="13">
    <location>
        <begin position="798"/>
        <end position="825"/>
    </location>
</feature>
<evidence type="ECO:0000256" key="4">
    <source>
        <dbReference type="ARBA" id="ARBA00022737"/>
    </source>
</evidence>
<feature type="region of interest" description="Disordered" evidence="12">
    <location>
        <begin position="1839"/>
        <end position="1858"/>
    </location>
</feature>
<dbReference type="FunFam" id="3.30.160.60:FF:000446">
    <property type="entry name" value="Zinc finger protein"/>
    <property type="match status" value="2"/>
</dbReference>
<evidence type="ECO:0000256" key="2">
    <source>
        <dbReference type="ARBA" id="ARBA00006991"/>
    </source>
</evidence>
<feature type="domain" description="C2H2-type" evidence="13">
    <location>
        <begin position="180"/>
        <end position="207"/>
    </location>
</feature>
<feature type="domain" description="C2H2-type" evidence="13">
    <location>
        <begin position="2208"/>
        <end position="2235"/>
    </location>
</feature>
<feature type="domain" description="C2H2-type" evidence="13">
    <location>
        <begin position="2044"/>
        <end position="2071"/>
    </location>
</feature>
<feature type="domain" description="C2H2-type" evidence="13">
    <location>
        <begin position="542"/>
        <end position="569"/>
    </location>
</feature>
<dbReference type="PROSITE" id="PS00028">
    <property type="entry name" value="ZINC_FINGER_C2H2_1"/>
    <property type="match status" value="43"/>
</dbReference>
<feature type="domain" description="C2H2-type" evidence="13">
    <location>
        <begin position="2974"/>
        <end position="2996"/>
    </location>
</feature>
<keyword evidence="6" id="KW-0862">Zinc</keyword>
<feature type="domain" description="C2H2-type" evidence="13">
    <location>
        <begin position="832"/>
        <end position="859"/>
    </location>
</feature>
<dbReference type="FunFam" id="3.30.160.60:FF:001370">
    <property type="entry name" value="Zinc finger protein"/>
    <property type="match status" value="1"/>
</dbReference>
<dbReference type="PANTHER" id="PTHR24379">
    <property type="entry name" value="KRAB AND ZINC FINGER DOMAIN-CONTAINING"/>
    <property type="match status" value="1"/>
</dbReference>
<dbReference type="SUPFAM" id="SSF57667">
    <property type="entry name" value="beta-beta-alpha zinc fingers"/>
    <property type="match status" value="24"/>
</dbReference>
<evidence type="ECO:0000259" key="13">
    <source>
        <dbReference type="PROSITE" id="PS50157"/>
    </source>
</evidence>
<feature type="domain" description="C2H2-type" evidence="13">
    <location>
        <begin position="1546"/>
        <end position="1573"/>
    </location>
</feature>
<keyword evidence="8" id="KW-0238">DNA-binding</keyword>
<feature type="compositionally biased region" description="Acidic residues" evidence="12">
    <location>
        <begin position="1360"/>
        <end position="1375"/>
    </location>
</feature>
<evidence type="ECO:0000256" key="12">
    <source>
        <dbReference type="SAM" id="MobiDB-lite"/>
    </source>
</evidence>
<feature type="domain" description="C2H2-type" evidence="13">
    <location>
        <begin position="2236"/>
        <end position="2263"/>
    </location>
</feature>
<dbReference type="EnsemblMetazoa" id="BGLB016619-RA">
    <property type="protein sequence ID" value="BGLB016619-PA"/>
    <property type="gene ID" value="BGLB016619"/>
</dbReference>
<evidence type="ECO:0000313" key="14">
    <source>
        <dbReference type="EnsemblMetazoa" id="BGLB016619-PA"/>
    </source>
</evidence>
<feature type="domain" description="C2H2-type" evidence="13">
    <location>
        <begin position="2264"/>
        <end position="2292"/>
    </location>
</feature>
<organism evidence="14 15">
    <name type="scientific">Biomphalaria glabrata</name>
    <name type="common">Bloodfluke planorb</name>
    <name type="synonym">Freshwater snail</name>
    <dbReference type="NCBI Taxonomy" id="6526"/>
    <lineage>
        <taxon>Eukaryota</taxon>
        <taxon>Metazoa</taxon>
        <taxon>Spiralia</taxon>
        <taxon>Lophotrochozoa</taxon>
        <taxon>Mollusca</taxon>
        <taxon>Gastropoda</taxon>
        <taxon>Heterobranchia</taxon>
        <taxon>Euthyneura</taxon>
        <taxon>Panpulmonata</taxon>
        <taxon>Hygrophila</taxon>
        <taxon>Lymnaeoidea</taxon>
        <taxon>Planorbidae</taxon>
        <taxon>Biomphalaria</taxon>
    </lineage>
</organism>
<feature type="domain" description="C2H2-type" evidence="13">
    <location>
        <begin position="3081"/>
        <end position="3108"/>
    </location>
</feature>
<evidence type="ECO:0000256" key="5">
    <source>
        <dbReference type="ARBA" id="ARBA00022771"/>
    </source>
</evidence>
<proteinExistence type="inferred from homology"/>
<evidence type="ECO:0000256" key="8">
    <source>
        <dbReference type="ARBA" id="ARBA00023125"/>
    </source>
</evidence>
<feature type="domain" description="C2H2-type" evidence="13">
    <location>
        <begin position="1661"/>
        <end position="1688"/>
    </location>
</feature>
<feature type="domain" description="C2H2-type" evidence="13">
    <location>
        <begin position="708"/>
        <end position="735"/>
    </location>
</feature>
<feature type="domain" description="C2H2-type" evidence="13">
    <location>
        <begin position="514"/>
        <end position="541"/>
    </location>
</feature>
<dbReference type="VEuPathDB" id="VectorBase:BGLB016619"/>
<evidence type="ECO:0000256" key="1">
    <source>
        <dbReference type="ARBA" id="ARBA00004123"/>
    </source>
</evidence>
<evidence type="ECO:0000256" key="10">
    <source>
        <dbReference type="ARBA" id="ARBA00023242"/>
    </source>
</evidence>
<keyword evidence="9" id="KW-0804">Transcription</keyword>
<feature type="domain" description="C2H2-type" evidence="13">
    <location>
        <begin position="1055"/>
        <end position="1082"/>
    </location>
</feature>
<dbReference type="FunFam" id="3.30.160.60:FF:000478">
    <property type="entry name" value="Zinc finger protein 133"/>
    <property type="match status" value="1"/>
</dbReference>
<feature type="domain" description="C2H2-type" evidence="13">
    <location>
        <begin position="570"/>
        <end position="598"/>
    </location>
</feature>
<feature type="domain" description="C2H2-type" evidence="13">
    <location>
        <begin position="3168"/>
        <end position="3191"/>
    </location>
</feature>
<dbReference type="VEuPathDB" id="VectorBase:BGLAX_033489"/>
<feature type="domain" description="C2H2-type" evidence="13">
    <location>
        <begin position="1605"/>
        <end position="1632"/>
    </location>
</feature>
<feature type="domain" description="C2H2-type" evidence="13">
    <location>
        <begin position="1633"/>
        <end position="1660"/>
    </location>
</feature>
<keyword evidence="5 11" id="KW-0863">Zinc-finger</keyword>
<dbReference type="SMART" id="SM00355">
    <property type="entry name" value="ZnF_C2H2"/>
    <property type="match status" value="68"/>
</dbReference>
<evidence type="ECO:0000256" key="3">
    <source>
        <dbReference type="ARBA" id="ARBA00022723"/>
    </source>
</evidence>
<evidence type="ECO:0000256" key="6">
    <source>
        <dbReference type="ARBA" id="ARBA00022833"/>
    </source>
</evidence>
<feature type="domain" description="C2H2-type" evidence="13">
    <location>
        <begin position="1027"/>
        <end position="1054"/>
    </location>
</feature>
<evidence type="ECO:0000256" key="9">
    <source>
        <dbReference type="ARBA" id="ARBA00023163"/>
    </source>
</evidence>
<evidence type="ECO:0000256" key="7">
    <source>
        <dbReference type="ARBA" id="ARBA00023015"/>
    </source>
</evidence>
<feature type="domain" description="C2H2-type" evidence="13">
    <location>
        <begin position="373"/>
        <end position="400"/>
    </location>
</feature>
<reference evidence="14" key="1">
    <citation type="submission" date="2020-05" db="UniProtKB">
        <authorList>
            <consortium name="EnsemblMetazoa"/>
        </authorList>
    </citation>
    <scope>IDENTIFICATION</scope>
    <source>
        <strain evidence="14">BB02</strain>
    </source>
</reference>
<feature type="domain" description="C2H2-type" evidence="13">
    <location>
        <begin position="680"/>
        <end position="707"/>
    </location>
</feature>
<feature type="compositionally biased region" description="Polar residues" evidence="12">
    <location>
        <begin position="66"/>
        <end position="98"/>
    </location>
</feature>
<feature type="domain" description="C2H2-type" evidence="13">
    <location>
        <begin position="2124"/>
        <end position="2151"/>
    </location>
</feature>
<gene>
    <name evidence="14" type="primary">106063752</name>
</gene>
<feature type="domain" description="C2H2-type" evidence="13">
    <location>
        <begin position="1437"/>
        <end position="1464"/>
    </location>
</feature>
<feature type="region of interest" description="Disordered" evidence="12">
    <location>
        <begin position="1982"/>
        <end position="2010"/>
    </location>
</feature>
<feature type="domain" description="C2H2-type" evidence="13">
    <location>
        <begin position="3026"/>
        <end position="3048"/>
    </location>
</feature>
<feature type="domain" description="C2H2-type" evidence="13">
    <location>
        <begin position="3140"/>
        <end position="3167"/>
    </location>
</feature>